<proteinExistence type="predicted"/>
<evidence type="ECO:0000313" key="2">
    <source>
        <dbReference type="Proteomes" id="UP000663879"/>
    </source>
</evidence>
<accession>A0A814R9J2</accession>
<dbReference type="EMBL" id="CAJNOC010009444">
    <property type="protein sequence ID" value="CAF1129092.1"/>
    <property type="molecule type" value="Genomic_DNA"/>
</dbReference>
<comment type="caution">
    <text evidence="1">The sequence shown here is derived from an EMBL/GenBank/DDBJ whole genome shotgun (WGS) entry which is preliminary data.</text>
</comment>
<keyword evidence="2" id="KW-1185">Reference proteome</keyword>
<sequence>MLGGMWGFKNSLKRNLSNEIYNLIISKNIIEQYSRGGTRQRDSDQSFLYQYIYFKMADISVIHDSFFCGSYPNSRPFPTRRKGDCYVGSIGFCNESKGFYTCPDQCRPKDHPDWISC</sequence>
<gene>
    <name evidence="1" type="ORF">OXX778_LOCUS22391</name>
</gene>
<reference evidence="1" key="1">
    <citation type="submission" date="2021-02" db="EMBL/GenBank/DDBJ databases">
        <authorList>
            <person name="Nowell W R."/>
        </authorList>
    </citation>
    <scope>NUCLEOTIDE SEQUENCE</scope>
    <source>
        <strain evidence="1">Ploen Becks lab</strain>
    </source>
</reference>
<protein>
    <submittedName>
        <fullName evidence="1">Uncharacterized protein</fullName>
    </submittedName>
</protein>
<organism evidence="1 2">
    <name type="scientific">Brachionus calyciflorus</name>
    <dbReference type="NCBI Taxonomy" id="104777"/>
    <lineage>
        <taxon>Eukaryota</taxon>
        <taxon>Metazoa</taxon>
        <taxon>Spiralia</taxon>
        <taxon>Gnathifera</taxon>
        <taxon>Rotifera</taxon>
        <taxon>Eurotatoria</taxon>
        <taxon>Monogononta</taxon>
        <taxon>Pseudotrocha</taxon>
        <taxon>Ploima</taxon>
        <taxon>Brachionidae</taxon>
        <taxon>Brachionus</taxon>
    </lineage>
</organism>
<dbReference type="OrthoDB" id="204305at2759"/>
<dbReference type="Proteomes" id="UP000663879">
    <property type="component" value="Unassembled WGS sequence"/>
</dbReference>
<dbReference type="AlphaFoldDB" id="A0A814R9J2"/>
<name>A0A814R9J2_9BILA</name>
<evidence type="ECO:0000313" key="1">
    <source>
        <dbReference type="EMBL" id="CAF1129092.1"/>
    </source>
</evidence>